<gene>
    <name evidence="2" type="ORF">CPLU01_13957</name>
</gene>
<name>A0A8H6JNE5_9PEZI</name>
<organism evidence="2 3">
    <name type="scientific">Colletotrichum plurivorum</name>
    <dbReference type="NCBI Taxonomy" id="2175906"/>
    <lineage>
        <taxon>Eukaryota</taxon>
        <taxon>Fungi</taxon>
        <taxon>Dikarya</taxon>
        <taxon>Ascomycota</taxon>
        <taxon>Pezizomycotina</taxon>
        <taxon>Sordariomycetes</taxon>
        <taxon>Hypocreomycetidae</taxon>
        <taxon>Glomerellales</taxon>
        <taxon>Glomerellaceae</taxon>
        <taxon>Colletotrichum</taxon>
        <taxon>Colletotrichum orchidearum species complex</taxon>
    </lineage>
</organism>
<feature type="region of interest" description="Disordered" evidence="1">
    <location>
        <begin position="415"/>
        <end position="447"/>
    </location>
</feature>
<accession>A0A8H6JNE5</accession>
<feature type="compositionally biased region" description="Polar residues" evidence="1">
    <location>
        <begin position="270"/>
        <end position="287"/>
    </location>
</feature>
<comment type="caution">
    <text evidence="2">The sequence shown here is derived from an EMBL/GenBank/DDBJ whole genome shotgun (WGS) entry which is preliminary data.</text>
</comment>
<evidence type="ECO:0000256" key="1">
    <source>
        <dbReference type="SAM" id="MobiDB-lite"/>
    </source>
</evidence>
<feature type="region of interest" description="Disordered" evidence="1">
    <location>
        <begin position="180"/>
        <end position="208"/>
    </location>
</feature>
<evidence type="ECO:0000313" key="3">
    <source>
        <dbReference type="Proteomes" id="UP000654918"/>
    </source>
</evidence>
<keyword evidence="3" id="KW-1185">Reference proteome</keyword>
<dbReference type="EMBL" id="WIGO01000344">
    <property type="protein sequence ID" value="KAF6816043.1"/>
    <property type="molecule type" value="Genomic_DNA"/>
</dbReference>
<feature type="compositionally biased region" description="Pro residues" evidence="1">
    <location>
        <begin position="421"/>
        <end position="431"/>
    </location>
</feature>
<dbReference type="Proteomes" id="UP000654918">
    <property type="component" value="Unassembled WGS sequence"/>
</dbReference>
<feature type="compositionally biased region" description="Acidic residues" evidence="1">
    <location>
        <begin position="199"/>
        <end position="208"/>
    </location>
</feature>
<dbReference type="AlphaFoldDB" id="A0A8H6JNE5"/>
<feature type="non-terminal residue" evidence="2">
    <location>
        <position position="1"/>
    </location>
</feature>
<evidence type="ECO:0000313" key="2">
    <source>
        <dbReference type="EMBL" id="KAF6816043.1"/>
    </source>
</evidence>
<feature type="compositionally biased region" description="Low complexity" evidence="1">
    <location>
        <begin position="183"/>
        <end position="198"/>
    </location>
</feature>
<feature type="region of interest" description="Disordered" evidence="1">
    <location>
        <begin position="269"/>
        <end position="306"/>
    </location>
</feature>
<reference evidence="2" key="1">
    <citation type="journal article" date="2020" name="Phytopathology">
        <title>Genome Sequence Resources of Colletotrichum truncatum, C. plurivorum, C. musicola, and C. sojae: Four Species Pathogenic to Soybean (Glycine max).</title>
        <authorList>
            <person name="Rogerio F."/>
            <person name="Boufleur T.R."/>
            <person name="Ciampi-Guillardi M."/>
            <person name="Sukno S.A."/>
            <person name="Thon M.R."/>
            <person name="Massola Junior N.S."/>
            <person name="Baroncelli R."/>
        </authorList>
    </citation>
    <scope>NUCLEOTIDE SEQUENCE</scope>
    <source>
        <strain evidence="2">LFN00145</strain>
    </source>
</reference>
<protein>
    <submittedName>
        <fullName evidence="2">Uncharacterized protein</fullName>
    </submittedName>
</protein>
<sequence length="613" mass="64264">GFTTEVSAWLVLALDGGDLGGDGGSQQSGSDVVYIDPKVFVSPSPTVACWAPCRLVWPSSTMSSTTTISFDPVDTTITVGGSVVTKVTVFAITTTIISFFDQTISRFETSSTFALVPKFKPPPVTISAGGVTTTVSVRPLSTSRPASTTTAHYSLGTTTTVSDGTTWTFSIDQITSMSTLDGRTSTSVTTTRTRSSGNDDNDDDDDDDDIIIFPIWLGTGGFYWSPVWPTPLPTPVPKPPIPGPPPVPEVPCFKLFGIFSIMCPPDKSKPTTAYTSGPPQPTCTGSCGTRDDGDDEGDEESSTCATATSTDNVVTGCYETGRATATGDYCPLVTMSPDEDEGTDGTRPVRSVGIVTRPPVVVIGENAYPVTSGSVYISGTWYGAPSVGSGSTVTTTINGQAATVYPGTTKRGIIVSTPDTGPTPPPNPGPTPTTTQGGGGGGGSPPAAPTAYVEVAFGQYWPSNVLIPDNRFRFYAARYGDDFNVCNTLATFPAGRNIDLSNPPFPDGTFELPSFLGHEECSYVGTKEFSGLLSCPDFRSSIFFKARCEWGPDVMKAARLPFDGGDGGISLEGSPGGGCGYSTNENGRMEEECPYRGMVAIVQPELTQCPQNH</sequence>
<proteinExistence type="predicted"/>
<feature type="compositionally biased region" description="Acidic residues" evidence="1">
    <location>
        <begin position="292"/>
        <end position="301"/>
    </location>
</feature>